<organism evidence="4 5">
    <name type="scientific">Mycobacterium marinum</name>
    <dbReference type="NCBI Taxonomy" id="1781"/>
    <lineage>
        <taxon>Bacteria</taxon>
        <taxon>Bacillati</taxon>
        <taxon>Actinomycetota</taxon>
        <taxon>Actinomycetes</taxon>
        <taxon>Mycobacteriales</taxon>
        <taxon>Mycobacteriaceae</taxon>
        <taxon>Mycobacterium</taxon>
        <taxon>Mycobacterium ulcerans group</taxon>
    </lineage>
</organism>
<dbReference type="RefSeq" id="WP_243703227.1">
    <property type="nucleotide sequence ID" value="NZ_BQLC01000369.1"/>
</dbReference>
<dbReference type="GO" id="GO:0005524">
    <property type="term" value="F:ATP binding"/>
    <property type="evidence" value="ECO:0007669"/>
    <property type="project" value="UniProtKB-KW"/>
</dbReference>
<proteinExistence type="predicted"/>
<evidence type="ECO:0000256" key="1">
    <source>
        <dbReference type="ARBA" id="ARBA00022741"/>
    </source>
</evidence>
<name>A0A3E2MUZ1_MYCMR</name>
<feature type="domain" description="AMP-dependent synthetase/ligase" evidence="3">
    <location>
        <begin position="89"/>
        <end position="205"/>
    </location>
</feature>
<gene>
    <name evidence="4" type="primary">car_1</name>
    <name evidence="4" type="ORF">DAVIS_02929</name>
</gene>
<dbReference type="EC" id="1.2.1.-" evidence="4"/>
<dbReference type="Proteomes" id="UP000257451">
    <property type="component" value="Unassembled WGS sequence"/>
</dbReference>
<accession>A0A3E2MUZ1</accession>
<dbReference type="SUPFAM" id="SSF56801">
    <property type="entry name" value="Acetyl-CoA synthetase-like"/>
    <property type="match status" value="1"/>
</dbReference>
<dbReference type="PANTHER" id="PTHR43272">
    <property type="entry name" value="LONG-CHAIN-FATTY-ACID--COA LIGASE"/>
    <property type="match status" value="1"/>
</dbReference>
<keyword evidence="2" id="KW-0067">ATP-binding</keyword>
<dbReference type="InterPro" id="IPR042099">
    <property type="entry name" value="ANL_N_sf"/>
</dbReference>
<dbReference type="Pfam" id="PF00501">
    <property type="entry name" value="AMP-binding"/>
    <property type="match status" value="1"/>
</dbReference>
<keyword evidence="1" id="KW-0547">Nucleotide-binding</keyword>
<dbReference type="GO" id="GO:0016491">
    <property type="term" value="F:oxidoreductase activity"/>
    <property type="evidence" value="ECO:0007669"/>
    <property type="project" value="UniProtKB-KW"/>
</dbReference>
<dbReference type="GO" id="GO:0004467">
    <property type="term" value="F:long-chain fatty acid-CoA ligase activity"/>
    <property type="evidence" value="ECO:0007669"/>
    <property type="project" value="TreeGrafter"/>
</dbReference>
<dbReference type="PANTHER" id="PTHR43272:SF33">
    <property type="entry name" value="AMP-BINDING DOMAIN-CONTAINING PROTEIN-RELATED"/>
    <property type="match status" value="1"/>
</dbReference>
<evidence type="ECO:0000259" key="3">
    <source>
        <dbReference type="Pfam" id="PF00501"/>
    </source>
</evidence>
<dbReference type="GO" id="GO:0016020">
    <property type="term" value="C:membrane"/>
    <property type="evidence" value="ECO:0007669"/>
    <property type="project" value="TreeGrafter"/>
</dbReference>
<comment type="caution">
    <text evidence="4">The sequence shown here is derived from an EMBL/GenBank/DDBJ whole genome shotgun (WGS) entry which is preliminary data.</text>
</comment>
<sequence length="293" mass="31528">MKFVVNYLCGYPCTAERRRIEQLYSTDAQFAAARPSTTVGIAISKSGLGLRQIIQTVMDGYPQRPALGQRATRVVTDPNTGRSSAQLLAEFETITYRELWNRTNALTNAFAAEALADRSQRVCVLGFASIDYATIDLALTLLGAVSVPLPTNAARAQLCHIASETQPSLIASSTENLSDAISLVLSHRAPHRVVVFDYRPELDAHREALEAARARLAAIPVTVETLTAIIARGRTVRLAEADCGAQSADAPAPAPRFRGAVRQAKIGRDNDIPHVGPAIIAKYASDLRLLGLA</sequence>
<evidence type="ECO:0000313" key="5">
    <source>
        <dbReference type="Proteomes" id="UP000257451"/>
    </source>
</evidence>
<evidence type="ECO:0000256" key="2">
    <source>
        <dbReference type="ARBA" id="ARBA00022840"/>
    </source>
</evidence>
<dbReference type="Gene3D" id="3.40.50.12780">
    <property type="entry name" value="N-terminal domain of ligase-like"/>
    <property type="match status" value="1"/>
</dbReference>
<protein>
    <submittedName>
        <fullName evidence="4">Carboxylic acid reductase</fullName>
        <ecNumber evidence="4">1.2.1.-</ecNumber>
    </submittedName>
</protein>
<evidence type="ECO:0000313" key="4">
    <source>
        <dbReference type="EMBL" id="RFZ40384.1"/>
    </source>
</evidence>
<dbReference type="EMBL" id="PEDF01000089">
    <property type="protein sequence ID" value="RFZ40384.1"/>
    <property type="molecule type" value="Genomic_DNA"/>
</dbReference>
<dbReference type="InterPro" id="IPR000873">
    <property type="entry name" value="AMP-dep_synth/lig_dom"/>
</dbReference>
<reference evidence="4 5" key="1">
    <citation type="journal article" date="2018" name="Sci. Rep.">
        <title>Extensive genomic diversity among Mycobacterium marinum strains revealed by whole genome sequencing.</title>
        <authorList>
            <person name="Das S."/>
            <person name="Pettersson B.M."/>
            <person name="Behra P.R."/>
            <person name="Mallick A."/>
            <person name="Cheramie M."/>
            <person name="Ramesh M."/>
            <person name="Shirreff L."/>
            <person name="DuCote T."/>
            <person name="Dasgupta S."/>
            <person name="Ennis D.G."/>
            <person name="Kirsebom L.A."/>
        </authorList>
    </citation>
    <scope>NUCLEOTIDE SEQUENCE [LARGE SCALE GENOMIC DNA]</scope>
    <source>
        <strain evidence="4 5">Davis1</strain>
    </source>
</reference>
<keyword evidence="4" id="KW-0560">Oxidoreductase</keyword>
<dbReference type="AlphaFoldDB" id="A0A3E2MUZ1"/>